<keyword evidence="3" id="KW-1185">Reference proteome</keyword>
<dbReference type="AlphaFoldDB" id="A0A927FTV0"/>
<keyword evidence="1" id="KW-0812">Transmembrane</keyword>
<name>A0A927FTV0_9HYPH</name>
<feature type="transmembrane region" description="Helical" evidence="1">
    <location>
        <begin position="16"/>
        <end position="37"/>
    </location>
</feature>
<organism evidence="2 3">
    <name type="scientific">Devosia oryzisoli</name>
    <dbReference type="NCBI Taxonomy" id="2774138"/>
    <lineage>
        <taxon>Bacteria</taxon>
        <taxon>Pseudomonadati</taxon>
        <taxon>Pseudomonadota</taxon>
        <taxon>Alphaproteobacteria</taxon>
        <taxon>Hyphomicrobiales</taxon>
        <taxon>Devosiaceae</taxon>
        <taxon>Devosia</taxon>
    </lineage>
</organism>
<dbReference type="InterPro" id="IPR018723">
    <property type="entry name" value="DUF2254_membrane"/>
</dbReference>
<gene>
    <name evidence="2" type="ORF">IC608_07660</name>
</gene>
<evidence type="ECO:0000256" key="1">
    <source>
        <dbReference type="SAM" id="Phobius"/>
    </source>
</evidence>
<feature type="transmembrane region" description="Helical" evidence="1">
    <location>
        <begin position="134"/>
        <end position="155"/>
    </location>
</feature>
<proteinExistence type="predicted"/>
<feature type="transmembrane region" description="Helical" evidence="1">
    <location>
        <begin position="105"/>
        <end position="128"/>
    </location>
</feature>
<dbReference type="Proteomes" id="UP000654108">
    <property type="component" value="Unassembled WGS sequence"/>
</dbReference>
<evidence type="ECO:0000313" key="3">
    <source>
        <dbReference type="Proteomes" id="UP000654108"/>
    </source>
</evidence>
<accession>A0A927FTV0</accession>
<comment type="caution">
    <text evidence="2">The sequence shown here is derived from an EMBL/GenBank/DDBJ whole genome shotgun (WGS) entry which is preliminary data.</text>
</comment>
<dbReference type="EMBL" id="JACYFU010000002">
    <property type="protein sequence ID" value="MBD8065347.1"/>
    <property type="molecule type" value="Genomic_DNA"/>
</dbReference>
<keyword evidence="1" id="KW-1133">Transmembrane helix</keyword>
<sequence length="410" mass="43807">MSQISFKLRQLAQRMWFLPAAFSVVAVVTLAIAFGMGRLIPDQTNLPFTIKSAAVENILAVLASSLLTVAVFALSTIVSALASASSSSTPRAVPLIVGDRSAQTSISVFIGAFLFSIVGIIGLSAGIYSEAGRLLLFAVTLAIVVIVVAALIRWIGQMSAIGRVGQTIDRTGEAARNAFKAVPGEGYMGCRPLEEAPLGDRVFSRSIGYVQHVDLGRLQDLAEENDLVISITARPGAYAAPDRPLMRVEGTFDDDLAERLAHAFVVGTARTFDTDPRFGLIVLSEIAQKALSAAINDPGTAIAVLATLVRVLGDRPAEDGELKYDRVLMPPLDPDDLMADAFRPIARDGAGNIEVLLRMLSGLRTLVHCRPELREAALAMMIDTEERGLAALTAESDRVLLKRAANRDDL</sequence>
<dbReference type="Pfam" id="PF10011">
    <property type="entry name" value="DUF2254"/>
    <property type="match status" value="1"/>
</dbReference>
<dbReference type="RefSeq" id="WP_191774180.1">
    <property type="nucleotide sequence ID" value="NZ_JACYFU010000002.1"/>
</dbReference>
<protein>
    <submittedName>
        <fullName evidence="2">DUF2254 domain-containing protein</fullName>
    </submittedName>
</protein>
<feature type="transmembrane region" description="Helical" evidence="1">
    <location>
        <begin position="57"/>
        <end position="84"/>
    </location>
</feature>
<reference evidence="2" key="1">
    <citation type="submission" date="2020-09" db="EMBL/GenBank/DDBJ databases">
        <title>Genome seq and assembly of Devosia sp.</title>
        <authorList>
            <person name="Chhetri G."/>
        </authorList>
    </citation>
    <scope>NUCLEOTIDE SEQUENCE</scope>
    <source>
        <strain evidence="2">PTR5</strain>
    </source>
</reference>
<keyword evidence="1" id="KW-0472">Membrane</keyword>
<evidence type="ECO:0000313" key="2">
    <source>
        <dbReference type="EMBL" id="MBD8065347.1"/>
    </source>
</evidence>